<dbReference type="GO" id="GO:0047746">
    <property type="term" value="F:chlorophyllase activity"/>
    <property type="evidence" value="ECO:0007669"/>
    <property type="project" value="TreeGrafter"/>
</dbReference>
<dbReference type="PANTHER" id="PTHR33428">
    <property type="entry name" value="CHLOROPHYLLASE-2, CHLOROPLASTIC"/>
    <property type="match status" value="1"/>
</dbReference>
<organism evidence="1 2">
    <name type="scientific">Hibiscus syriacus</name>
    <name type="common">Rose of Sharon</name>
    <dbReference type="NCBI Taxonomy" id="106335"/>
    <lineage>
        <taxon>Eukaryota</taxon>
        <taxon>Viridiplantae</taxon>
        <taxon>Streptophyta</taxon>
        <taxon>Embryophyta</taxon>
        <taxon>Tracheophyta</taxon>
        <taxon>Spermatophyta</taxon>
        <taxon>Magnoliopsida</taxon>
        <taxon>eudicotyledons</taxon>
        <taxon>Gunneridae</taxon>
        <taxon>Pentapetalae</taxon>
        <taxon>rosids</taxon>
        <taxon>malvids</taxon>
        <taxon>Malvales</taxon>
        <taxon>Malvaceae</taxon>
        <taxon>Malvoideae</taxon>
        <taxon>Hibiscus</taxon>
    </lineage>
</organism>
<protein>
    <submittedName>
        <fullName evidence="1">Chlorophyllase-1</fullName>
    </submittedName>
</protein>
<dbReference type="PANTHER" id="PTHR33428:SF10">
    <property type="entry name" value="CHLOROPHYLLASE-1"/>
    <property type="match status" value="1"/>
</dbReference>
<sequence length="183" mass="20230">MYTFMSPSGMEEVESTAKVADWLQSGLQSLLPDNTTPNILTYEPNSFNISIPVTVIGTGLGSESKGIIMQCPCAPKKFNHEEFFNECKLPRAHFNAKDYGHKDMLDDDPSGLIGKVADNMCVNGKGPRDPMRRCVGGILVAFLNYYFQDNKVDFDAIVNEPSVAPVVLDQVQFDTTIDQKISN</sequence>
<gene>
    <name evidence="1" type="ORF">F3Y22_tig00111101pilonHSYRG00006</name>
</gene>
<name>A0A6A2Z0L4_HIBSY</name>
<accession>A0A6A2Z0L4</accession>
<reference evidence="1" key="1">
    <citation type="submission" date="2019-09" db="EMBL/GenBank/DDBJ databases">
        <title>Draft genome information of white flower Hibiscus syriacus.</title>
        <authorList>
            <person name="Kim Y.-M."/>
        </authorList>
    </citation>
    <scope>NUCLEOTIDE SEQUENCE [LARGE SCALE GENOMIC DNA]</scope>
    <source>
        <strain evidence="1">YM2019G1</strain>
    </source>
</reference>
<dbReference type="Proteomes" id="UP000436088">
    <property type="component" value="Unassembled WGS sequence"/>
</dbReference>
<dbReference type="EMBL" id="VEPZ02001235">
    <property type="protein sequence ID" value="KAE8685030.1"/>
    <property type="molecule type" value="Genomic_DNA"/>
</dbReference>
<dbReference type="GO" id="GO:0015996">
    <property type="term" value="P:chlorophyll catabolic process"/>
    <property type="evidence" value="ECO:0007669"/>
    <property type="project" value="TreeGrafter"/>
</dbReference>
<keyword evidence="2" id="KW-1185">Reference proteome</keyword>
<dbReference type="AlphaFoldDB" id="A0A6A2Z0L4"/>
<dbReference type="Pfam" id="PF07224">
    <property type="entry name" value="Chlorophyllase"/>
    <property type="match status" value="1"/>
</dbReference>
<evidence type="ECO:0000313" key="2">
    <source>
        <dbReference type="Proteomes" id="UP000436088"/>
    </source>
</evidence>
<comment type="caution">
    <text evidence="1">The sequence shown here is derived from an EMBL/GenBank/DDBJ whole genome shotgun (WGS) entry which is preliminary data.</text>
</comment>
<evidence type="ECO:0000313" key="1">
    <source>
        <dbReference type="EMBL" id="KAE8685030.1"/>
    </source>
</evidence>
<dbReference type="InterPro" id="IPR017395">
    <property type="entry name" value="Chlorophyllase-like"/>
</dbReference>
<proteinExistence type="predicted"/>